<evidence type="ECO:0000259" key="2">
    <source>
        <dbReference type="PROSITE" id="PS50010"/>
    </source>
</evidence>
<feature type="compositionally biased region" description="Pro residues" evidence="1">
    <location>
        <begin position="116"/>
        <end position="128"/>
    </location>
</feature>
<feature type="compositionally biased region" description="Basic and acidic residues" evidence="1">
    <location>
        <begin position="740"/>
        <end position="749"/>
    </location>
</feature>
<dbReference type="PANTHER" id="PTHR12673">
    <property type="entry name" value="FACIOGENITAL DYSPLASIA PROTEIN"/>
    <property type="match status" value="1"/>
</dbReference>
<feature type="region of interest" description="Disordered" evidence="1">
    <location>
        <begin position="230"/>
        <end position="256"/>
    </location>
</feature>
<feature type="compositionally biased region" description="Low complexity" evidence="1">
    <location>
        <begin position="230"/>
        <end position="242"/>
    </location>
</feature>
<dbReference type="PROSITE" id="PS50010">
    <property type="entry name" value="DH_2"/>
    <property type="match status" value="1"/>
</dbReference>
<dbReference type="OrthoDB" id="660555at2759"/>
<feature type="compositionally biased region" description="Basic and acidic residues" evidence="1">
    <location>
        <begin position="605"/>
        <end position="621"/>
    </location>
</feature>
<sequence>MTSQNRRSSDDLNIPYIREHSSPALSSLSSSSPSPSSLLYARPRAPTSLLDDLVSSPRSPSAEGQNISSSSPVTSFTDPSWNSPLFHSPSSSEPPFFPDHISSAAFARPPKASMPLPDPSQFPDPYPFRHPHHHLTSLPALSSAGSSSTSTRSSAYTSSGSGLVSGDYGHIHVASGEDESATVGITSEAVVQMLASDPAASASARGPMPRTIVPDYSRWSESYSASVRSRSSSFGNNISNGGHESSAPALQQKPSYDISWTVDEKDETGISEDETDDEPALDEVEGDLEENLEERTSAAVVAEEGRGLIVQADNVPVVQLQIQLGTTHLLMGSSTTPSAVPSFLTSTLPNIAMTLLALDISANFLGALPPVLAICENLEELNVASNPLRVLPVFLAELSNLRLLIADSTGIGTLPEALVELGKLHTVSVRRNKLHALPSWLCLLPALQTLCVDGNPFQGPWKALVEPLLAKTPMTPVYPPSTPIFPLPSASTQGSHDAETDNTDVEDLSDHDPYSPHARNHLPEEEDHTITPERAPFLGRSVTAPLLNSPDNLSNNVAITQPRPLARTRTTPNRAYFDQTRTKKVAPPTNLASPPLKQGENPGHFPDHEIRKMKSAGDLRRGRSATVAPTEQGSMRPPLSHYPTSLSSSNLLNMNPSTPEHLSDNKRFASLGRPSGAPSRPPINASRPQLSKSLWNGDPDSNNSASPNSNRISFTPSNVPSNHSITTDTTEGRSSIRRPSTRDGKEKGSRWGFLKKMSMGKMKIDTPSPSPNVGNRVGSLPRPHTSAGSSARALGSTSTAYDRSSKSPQIDVRFSTTGTLDALPVISSPSNSPPRLNKQPSQDLLKVSSPPPTQGLLSPSLAPPRSTKRRSFLPVEAPGTLSLNIPIPETSAFVTGLTASNDADEQHENRGTTPSPAIDSEQYLRREEERAREAYMRALRSVMAYLKDMNDLGASQQANILSMYGTSADDPPPVRSRRPTVTDGSREVSMALSGSTAVSSSDVSAHLRPTESISGLRNGTLSQTLSVATTDSSSSMEERKFKDDKGKRAMVVREIVLTERTYVKGLQELVDIYIKPASISVNLLSGVGSGKDTVVPASERKIVFGGIDALFSFHKDSFLPALEVAAAPLMKPSAELQAADHDGQLSLNVAKAVGNIFLKHAAFMKMYSSYINNFDSSVQRVKHWSADRSAGGNASPASAISPSSSTAQLVGLGLSMAIASPAILAESGAATTGVPNISTSQRKRIKSYLKRCRMNPRHTQLNLEGYLLLPVQRIPRYRLLLEELLRSTPPTYEYMDDPLDRALVEISSLANNMNEGKRESESRRKLVQWQTRIRGKFPSPLVQPHRRLIMDGPLLLTRVVRKAVVSFEAINAQGDASTVQVDCLAPELTPRPLVGILCNDLLVLCRDPSEGKDSTSYVDLWAVLRMQTLPQPASIVHGNALRLVDNKAILYFDAPSPSAALNWYRAINLHIPASKT</sequence>
<dbReference type="PANTHER" id="PTHR12673:SF270">
    <property type="entry name" value="FYVE-TYPE DOMAIN-CONTAINING PROTEIN"/>
    <property type="match status" value="1"/>
</dbReference>
<reference evidence="3 4" key="1">
    <citation type="submission" date="2014-04" db="EMBL/GenBank/DDBJ databases">
        <authorList>
            <consortium name="DOE Joint Genome Institute"/>
            <person name="Kuo A."/>
            <person name="Kohler A."/>
            <person name="Nagy L.G."/>
            <person name="Floudas D."/>
            <person name="Copeland A."/>
            <person name="Barry K.W."/>
            <person name="Cichocki N."/>
            <person name="Veneault-Fourrey C."/>
            <person name="LaButti K."/>
            <person name="Lindquist E.A."/>
            <person name="Lipzen A."/>
            <person name="Lundell T."/>
            <person name="Morin E."/>
            <person name="Murat C."/>
            <person name="Sun H."/>
            <person name="Tunlid A."/>
            <person name="Henrissat B."/>
            <person name="Grigoriev I.V."/>
            <person name="Hibbett D.S."/>
            <person name="Martin F."/>
            <person name="Nordberg H.P."/>
            <person name="Cantor M.N."/>
            <person name="Hua S.X."/>
        </authorList>
    </citation>
    <scope>NUCLEOTIDE SEQUENCE [LARGE SCALE GENOMIC DNA]</scope>
    <source>
        <strain evidence="3 4">LaAM-08-1</strain>
    </source>
</reference>
<reference evidence="4" key="2">
    <citation type="submission" date="2015-01" db="EMBL/GenBank/DDBJ databases">
        <title>Evolutionary Origins and Diversification of the Mycorrhizal Mutualists.</title>
        <authorList>
            <consortium name="DOE Joint Genome Institute"/>
            <consortium name="Mycorrhizal Genomics Consortium"/>
            <person name="Kohler A."/>
            <person name="Kuo A."/>
            <person name="Nagy L.G."/>
            <person name="Floudas D."/>
            <person name="Copeland A."/>
            <person name="Barry K.W."/>
            <person name="Cichocki N."/>
            <person name="Veneault-Fourrey C."/>
            <person name="LaButti K."/>
            <person name="Lindquist E.A."/>
            <person name="Lipzen A."/>
            <person name="Lundell T."/>
            <person name="Morin E."/>
            <person name="Murat C."/>
            <person name="Riley R."/>
            <person name="Ohm R."/>
            <person name="Sun H."/>
            <person name="Tunlid A."/>
            <person name="Henrissat B."/>
            <person name="Grigoriev I.V."/>
            <person name="Hibbett D.S."/>
            <person name="Martin F."/>
        </authorList>
    </citation>
    <scope>NUCLEOTIDE SEQUENCE [LARGE SCALE GENOMIC DNA]</scope>
    <source>
        <strain evidence="4">LaAM-08-1</strain>
    </source>
</reference>
<dbReference type="GO" id="GO:0005085">
    <property type="term" value="F:guanyl-nucleotide exchange factor activity"/>
    <property type="evidence" value="ECO:0007669"/>
    <property type="project" value="InterPro"/>
</dbReference>
<feature type="compositionally biased region" description="Low complexity" evidence="1">
    <location>
        <begin position="643"/>
        <end position="659"/>
    </location>
</feature>
<dbReference type="SMART" id="SM00325">
    <property type="entry name" value="RhoGEF"/>
    <property type="match status" value="1"/>
</dbReference>
<dbReference type="InterPro" id="IPR032675">
    <property type="entry name" value="LRR_dom_sf"/>
</dbReference>
<dbReference type="InterPro" id="IPR051092">
    <property type="entry name" value="FYVE_RhoGEF_PH"/>
</dbReference>
<feature type="compositionally biased region" description="Polar residues" evidence="1">
    <location>
        <begin position="795"/>
        <end position="809"/>
    </location>
</feature>
<feature type="region of interest" description="Disordered" evidence="1">
    <location>
        <begin position="546"/>
        <end position="809"/>
    </location>
</feature>
<feature type="region of interest" description="Disordered" evidence="1">
    <location>
        <begin position="481"/>
        <end position="529"/>
    </location>
</feature>
<feature type="region of interest" description="Disordered" evidence="1">
    <location>
        <begin position="822"/>
        <end position="867"/>
    </location>
</feature>
<dbReference type="SUPFAM" id="SSF50729">
    <property type="entry name" value="PH domain-like"/>
    <property type="match status" value="1"/>
</dbReference>
<dbReference type="STRING" id="1095629.A0A0C9WX14"/>
<dbReference type="Gene3D" id="1.20.900.10">
    <property type="entry name" value="Dbl homology (DH) domain"/>
    <property type="match status" value="1"/>
</dbReference>
<dbReference type="SUPFAM" id="SSF48065">
    <property type="entry name" value="DBL homology domain (DH-domain)"/>
    <property type="match status" value="1"/>
</dbReference>
<feature type="compositionally biased region" description="Low complexity" evidence="1">
    <location>
        <begin position="698"/>
        <end position="710"/>
    </location>
</feature>
<feature type="compositionally biased region" description="Polar residues" evidence="1">
    <location>
        <begin position="827"/>
        <end position="842"/>
    </location>
</feature>
<dbReference type="InterPro" id="IPR035899">
    <property type="entry name" value="DBL_dom_sf"/>
</dbReference>
<dbReference type="SUPFAM" id="SSF52075">
    <property type="entry name" value="Outer arm dynein light chain 1"/>
    <property type="match status" value="1"/>
</dbReference>
<dbReference type="PROSITE" id="PS00741">
    <property type="entry name" value="DH_1"/>
    <property type="match status" value="1"/>
</dbReference>
<feature type="compositionally biased region" description="Low complexity" evidence="1">
    <location>
        <begin position="83"/>
        <end position="94"/>
    </location>
</feature>
<feature type="domain" description="DH" evidence="2">
    <location>
        <begin position="1047"/>
        <end position="1316"/>
    </location>
</feature>
<feature type="region of interest" description="Disordered" evidence="1">
    <location>
        <begin position="964"/>
        <end position="986"/>
    </location>
</feature>
<dbReference type="Proteomes" id="UP000054477">
    <property type="component" value="Unassembled WGS sequence"/>
</dbReference>
<dbReference type="HOGENOM" id="CLU_001714_0_0_1"/>
<dbReference type="InterPro" id="IPR011993">
    <property type="entry name" value="PH-like_dom_sf"/>
</dbReference>
<evidence type="ECO:0000256" key="1">
    <source>
        <dbReference type="SAM" id="MobiDB-lite"/>
    </source>
</evidence>
<name>A0A0C9WX14_9AGAR</name>
<dbReference type="Pfam" id="PF00621">
    <property type="entry name" value="RhoGEF"/>
    <property type="match status" value="1"/>
</dbReference>
<dbReference type="EMBL" id="KN838571">
    <property type="protein sequence ID" value="KIK04265.1"/>
    <property type="molecule type" value="Genomic_DNA"/>
</dbReference>
<feature type="compositionally biased region" description="Polar residues" evidence="1">
    <location>
        <begin position="711"/>
        <end position="733"/>
    </location>
</feature>
<dbReference type="InterPro" id="IPR000219">
    <property type="entry name" value="DH_dom"/>
</dbReference>
<accession>A0A0C9WX14</accession>
<dbReference type="GO" id="GO:0035556">
    <property type="term" value="P:intracellular signal transduction"/>
    <property type="evidence" value="ECO:0007669"/>
    <property type="project" value="InterPro"/>
</dbReference>
<organism evidence="3 4">
    <name type="scientific">Laccaria amethystina LaAM-08-1</name>
    <dbReference type="NCBI Taxonomy" id="1095629"/>
    <lineage>
        <taxon>Eukaryota</taxon>
        <taxon>Fungi</taxon>
        <taxon>Dikarya</taxon>
        <taxon>Basidiomycota</taxon>
        <taxon>Agaricomycotina</taxon>
        <taxon>Agaricomycetes</taxon>
        <taxon>Agaricomycetidae</taxon>
        <taxon>Agaricales</taxon>
        <taxon>Agaricineae</taxon>
        <taxon>Hydnangiaceae</taxon>
        <taxon>Laccaria</taxon>
    </lineage>
</organism>
<proteinExistence type="predicted"/>
<keyword evidence="4" id="KW-1185">Reference proteome</keyword>
<feature type="compositionally biased region" description="Polar residues" evidence="1">
    <location>
        <begin position="56"/>
        <end position="82"/>
    </location>
</feature>
<feature type="region of interest" description="Disordered" evidence="1">
    <location>
        <begin position="1000"/>
        <end position="1019"/>
    </location>
</feature>
<protein>
    <recommendedName>
        <fullName evidence="2">DH domain-containing protein</fullName>
    </recommendedName>
</protein>
<feature type="compositionally biased region" description="Low complexity" evidence="1">
    <location>
        <begin position="22"/>
        <end position="39"/>
    </location>
</feature>
<dbReference type="Gene3D" id="2.30.29.30">
    <property type="entry name" value="Pleckstrin-homology domain (PH domain)/Phosphotyrosine-binding domain (PTB)"/>
    <property type="match status" value="1"/>
</dbReference>
<dbReference type="Gene3D" id="3.80.10.10">
    <property type="entry name" value="Ribonuclease Inhibitor"/>
    <property type="match status" value="1"/>
</dbReference>
<feature type="region of interest" description="Disordered" evidence="1">
    <location>
        <begin position="1"/>
        <end position="161"/>
    </location>
</feature>
<evidence type="ECO:0000313" key="3">
    <source>
        <dbReference type="EMBL" id="KIK04265.1"/>
    </source>
</evidence>
<dbReference type="GO" id="GO:0005737">
    <property type="term" value="C:cytoplasm"/>
    <property type="evidence" value="ECO:0007669"/>
    <property type="project" value="TreeGrafter"/>
</dbReference>
<dbReference type="InterPro" id="IPR001331">
    <property type="entry name" value="GDS_CDC24_CS"/>
</dbReference>
<feature type="compositionally biased region" description="Low complexity" evidence="1">
    <location>
        <begin position="136"/>
        <end position="161"/>
    </location>
</feature>
<feature type="compositionally biased region" description="Low complexity" evidence="1">
    <location>
        <begin position="546"/>
        <end position="556"/>
    </location>
</feature>
<gene>
    <name evidence="3" type="ORF">K443DRAFT_676026</name>
</gene>
<evidence type="ECO:0000313" key="4">
    <source>
        <dbReference type="Proteomes" id="UP000054477"/>
    </source>
</evidence>